<dbReference type="Pfam" id="PF01134">
    <property type="entry name" value="GIDA"/>
    <property type="match status" value="1"/>
</dbReference>
<proteinExistence type="inferred from homology"/>
<feature type="domain" description="MnmG N-terminal" evidence="11">
    <location>
        <begin position="5"/>
        <end position="373"/>
    </location>
</feature>
<dbReference type="KEGG" id="vab:WPS_11500"/>
<keyword evidence="2 10" id="KW-0963">Cytoplasm</keyword>
<evidence type="ECO:0000256" key="9">
    <source>
        <dbReference type="ARBA" id="ARBA00023027"/>
    </source>
</evidence>
<evidence type="ECO:0000259" key="11">
    <source>
        <dbReference type="Pfam" id="PF01134"/>
    </source>
</evidence>
<gene>
    <name evidence="10 12" type="primary">trmFO</name>
    <name evidence="12" type="ORF">WPS_11500</name>
</gene>
<feature type="binding site" evidence="10">
    <location>
        <begin position="10"/>
        <end position="15"/>
    </location>
    <ligand>
        <name>FAD</name>
        <dbReference type="ChEBI" id="CHEBI:57692"/>
    </ligand>
</feature>
<dbReference type="PANTHER" id="PTHR11806">
    <property type="entry name" value="GLUCOSE INHIBITED DIVISION PROTEIN A"/>
    <property type="match status" value="1"/>
</dbReference>
<evidence type="ECO:0000256" key="4">
    <source>
        <dbReference type="ARBA" id="ARBA00022630"/>
    </source>
</evidence>
<evidence type="ECO:0000256" key="6">
    <source>
        <dbReference type="ARBA" id="ARBA00022694"/>
    </source>
</evidence>
<dbReference type="SUPFAM" id="SSF51905">
    <property type="entry name" value="FAD/NAD(P)-binding domain"/>
    <property type="match status" value="1"/>
</dbReference>
<organism evidence="12 13">
    <name type="scientific">Vulcanimicrobium alpinum</name>
    <dbReference type="NCBI Taxonomy" id="3016050"/>
    <lineage>
        <taxon>Bacteria</taxon>
        <taxon>Bacillati</taxon>
        <taxon>Vulcanimicrobiota</taxon>
        <taxon>Vulcanimicrobiia</taxon>
        <taxon>Vulcanimicrobiales</taxon>
        <taxon>Vulcanimicrobiaceae</taxon>
        <taxon>Vulcanimicrobium</taxon>
    </lineage>
</organism>
<evidence type="ECO:0000313" key="13">
    <source>
        <dbReference type="Proteomes" id="UP001317532"/>
    </source>
</evidence>
<dbReference type="InterPro" id="IPR036188">
    <property type="entry name" value="FAD/NAD-bd_sf"/>
</dbReference>
<dbReference type="GO" id="GO:0030488">
    <property type="term" value="P:tRNA methylation"/>
    <property type="evidence" value="ECO:0007669"/>
    <property type="project" value="TreeGrafter"/>
</dbReference>
<dbReference type="NCBIfam" id="TIGR00137">
    <property type="entry name" value="gid_trmFO"/>
    <property type="match status" value="1"/>
</dbReference>
<evidence type="ECO:0000256" key="10">
    <source>
        <dbReference type="HAMAP-Rule" id="MF_01037"/>
    </source>
</evidence>
<dbReference type="GO" id="GO:0002098">
    <property type="term" value="P:tRNA wobble uridine modification"/>
    <property type="evidence" value="ECO:0007669"/>
    <property type="project" value="TreeGrafter"/>
</dbReference>
<dbReference type="Gene3D" id="3.50.50.60">
    <property type="entry name" value="FAD/NAD(P)-binding domain"/>
    <property type="match status" value="2"/>
</dbReference>
<comment type="catalytic activity">
    <reaction evidence="10">
        <text>uridine(54) in tRNA + (6R)-5,10-methylene-5,6,7,8-tetrahydrofolate + NADH + H(+) = 5-methyluridine(54) in tRNA + (6S)-5,6,7,8-tetrahydrofolate + NAD(+)</text>
        <dbReference type="Rhea" id="RHEA:16873"/>
        <dbReference type="Rhea" id="RHEA-COMP:10167"/>
        <dbReference type="Rhea" id="RHEA-COMP:10193"/>
        <dbReference type="ChEBI" id="CHEBI:15378"/>
        <dbReference type="ChEBI" id="CHEBI:15636"/>
        <dbReference type="ChEBI" id="CHEBI:57453"/>
        <dbReference type="ChEBI" id="CHEBI:57540"/>
        <dbReference type="ChEBI" id="CHEBI:57945"/>
        <dbReference type="ChEBI" id="CHEBI:65315"/>
        <dbReference type="ChEBI" id="CHEBI:74447"/>
        <dbReference type="EC" id="2.1.1.74"/>
    </reaction>
</comment>
<dbReference type="EC" id="2.1.1.74" evidence="10"/>
<keyword evidence="5 10" id="KW-0808">Transferase</keyword>
<dbReference type="PANTHER" id="PTHR11806:SF2">
    <property type="entry name" value="METHYLENETETRAHYDROFOLATE--TRNA-(URACIL-5-)-METHYLTRANSFERASE TRMFO"/>
    <property type="match status" value="1"/>
</dbReference>
<dbReference type="GO" id="GO:0050660">
    <property type="term" value="F:flavin adenine dinucleotide binding"/>
    <property type="evidence" value="ECO:0007669"/>
    <property type="project" value="UniProtKB-UniRule"/>
</dbReference>
<evidence type="ECO:0000256" key="3">
    <source>
        <dbReference type="ARBA" id="ARBA00022603"/>
    </source>
</evidence>
<keyword evidence="3 10" id="KW-0489">Methyltransferase</keyword>
<keyword evidence="8 10" id="KW-0521">NADP</keyword>
<comment type="subcellular location">
    <subcellularLocation>
        <location evidence="10">Cytoplasm</location>
    </subcellularLocation>
</comment>
<evidence type="ECO:0000256" key="2">
    <source>
        <dbReference type="ARBA" id="ARBA00022490"/>
    </source>
</evidence>
<dbReference type="EMBL" id="AP025523">
    <property type="protein sequence ID" value="BDE05874.1"/>
    <property type="molecule type" value="Genomic_DNA"/>
</dbReference>
<keyword evidence="9 10" id="KW-0520">NAD</keyword>
<evidence type="ECO:0000313" key="12">
    <source>
        <dbReference type="EMBL" id="BDE05874.1"/>
    </source>
</evidence>
<dbReference type="PRINTS" id="PR00411">
    <property type="entry name" value="PNDRDTASEI"/>
</dbReference>
<keyword evidence="6 10" id="KW-0819">tRNA processing</keyword>
<evidence type="ECO:0000256" key="8">
    <source>
        <dbReference type="ARBA" id="ARBA00022857"/>
    </source>
</evidence>
<dbReference type="NCBIfam" id="NF003739">
    <property type="entry name" value="PRK05335.1"/>
    <property type="match status" value="1"/>
</dbReference>
<keyword evidence="7 10" id="KW-0274">FAD</keyword>
<comment type="cofactor">
    <cofactor evidence="1 10">
        <name>FAD</name>
        <dbReference type="ChEBI" id="CHEBI:57692"/>
    </cofactor>
</comment>
<evidence type="ECO:0000256" key="5">
    <source>
        <dbReference type="ARBA" id="ARBA00022679"/>
    </source>
</evidence>
<keyword evidence="4 10" id="KW-0285">Flavoprotein</keyword>
<dbReference type="GO" id="GO:0005829">
    <property type="term" value="C:cytosol"/>
    <property type="evidence" value="ECO:0007669"/>
    <property type="project" value="TreeGrafter"/>
</dbReference>
<keyword evidence="13" id="KW-1185">Reference proteome</keyword>
<sequence>MADPDVVVIGGGLAGSEAAWQAARRGVNVTLYEMRPHKSGPAHHTGMLAELVCSNSMRGAALENAVGLLKEELARLDSLIVTSARAAAVPAGGALAVERERFGALVESRLRALPNLTIAREEVAAIPSGALAIVACGPLPSEPLAATIDALVGGRLHYYDAAAPIVALDSLDLEAMYRKSRYDKGDGDDYLNIPLDRETYLQFVADLRTLPKHEPKGFERDAASGDVPYFEGCLPIEELAARGDDTLRFGPLKPVGLRDPRTGKAPYAVVQLRKENADGTALNLVGFQTRLTWPAQKEAFGKLPGLAGAEWLRLGVMHRNTFIDSPRLLTADLRLRTDPRIFFAGQITGAEGYVEAAACGAIAGIAAARDLLGDAPVAVPAETALGAVIAHLQNTESPDFQPANVTWTFFSPLDETIRDKRLRRGRLAERALARLDAFAAEVAPRNPALVAH</sequence>
<evidence type="ECO:0000256" key="1">
    <source>
        <dbReference type="ARBA" id="ARBA00001974"/>
    </source>
</evidence>
<dbReference type="Proteomes" id="UP001317532">
    <property type="component" value="Chromosome"/>
</dbReference>
<dbReference type="AlphaFoldDB" id="A0AAN1XVQ8"/>
<dbReference type="InterPro" id="IPR004417">
    <property type="entry name" value="TrmFO"/>
</dbReference>
<dbReference type="RefSeq" id="WP_317996886.1">
    <property type="nucleotide sequence ID" value="NZ_AP025523.1"/>
</dbReference>
<comment type="function">
    <text evidence="10">Catalyzes the folate-dependent formation of 5-methyl-uridine at position 54 (M-5-U54) in all tRNAs.</text>
</comment>
<protein>
    <recommendedName>
        <fullName evidence="10">Methylenetetrahydrofolate--tRNA-(uracil-5-)-methyltransferase TrmFO</fullName>
        <ecNumber evidence="10">2.1.1.74</ecNumber>
    </recommendedName>
    <alternativeName>
        <fullName evidence="10">Folate-dependent tRNA (uracil-5-)-methyltransferase</fullName>
    </alternativeName>
    <alternativeName>
        <fullName evidence="10">Folate-dependent tRNA(M-5-U54)-methyltransferase</fullName>
    </alternativeName>
</protein>
<comment type="catalytic activity">
    <reaction evidence="10">
        <text>uridine(54) in tRNA + (6R)-5,10-methylene-5,6,7,8-tetrahydrofolate + NADPH + H(+) = 5-methyluridine(54) in tRNA + (6S)-5,6,7,8-tetrahydrofolate + NADP(+)</text>
        <dbReference type="Rhea" id="RHEA:62372"/>
        <dbReference type="Rhea" id="RHEA-COMP:10167"/>
        <dbReference type="Rhea" id="RHEA-COMP:10193"/>
        <dbReference type="ChEBI" id="CHEBI:15378"/>
        <dbReference type="ChEBI" id="CHEBI:15636"/>
        <dbReference type="ChEBI" id="CHEBI:57453"/>
        <dbReference type="ChEBI" id="CHEBI:57783"/>
        <dbReference type="ChEBI" id="CHEBI:58349"/>
        <dbReference type="ChEBI" id="CHEBI:65315"/>
        <dbReference type="ChEBI" id="CHEBI:74447"/>
        <dbReference type="EC" id="2.1.1.74"/>
    </reaction>
</comment>
<accession>A0AAN1XVQ8</accession>
<reference evidence="12 13" key="1">
    <citation type="journal article" date="2022" name="ISME Commun">
        <title>Vulcanimicrobium alpinus gen. nov. sp. nov., the first cultivated representative of the candidate phylum 'Eremiobacterota', is a metabolically versatile aerobic anoxygenic phototroph.</title>
        <authorList>
            <person name="Yabe S."/>
            <person name="Muto K."/>
            <person name="Abe K."/>
            <person name="Yokota A."/>
            <person name="Staudigel H."/>
            <person name="Tebo B.M."/>
        </authorList>
    </citation>
    <scope>NUCLEOTIDE SEQUENCE [LARGE SCALE GENOMIC DNA]</scope>
    <source>
        <strain evidence="12 13">WC8-2</strain>
    </source>
</reference>
<dbReference type="HAMAP" id="MF_01037">
    <property type="entry name" value="TrmFO"/>
    <property type="match status" value="1"/>
</dbReference>
<evidence type="ECO:0000256" key="7">
    <source>
        <dbReference type="ARBA" id="ARBA00022827"/>
    </source>
</evidence>
<dbReference type="GO" id="GO:0047151">
    <property type="term" value="F:tRNA (uracil(54)-C5)-methyltransferase activity, 5,10-methylenetetrahydrofolate-dependent"/>
    <property type="evidence" value="ECO:0007669"/>
    <property type="project" value="UniProtKB-UniRule"/>
</dbReference>
<comment type="similarity">
    <text evidence="10">Belongs to the MnmG family. TrmFO subfamily.</text>
</comment>
<dbReference type="InterPro" id="IPR040131">
    <property type="entry name" value="MnmG_N"/>
</dbReference>
<dbReference type="InterPro" id="IPR002218">
    <property type="entry name" value="MnmG-rel"/>
</dbReference>
<name>A0AAN1XVQ8_UNVUL</name>